<sequence>MGRLEGSHILHGHKGRVWNVAWHPEGHLLASCGEDKTIRIWGRDGQKWVCKTCLSDGHSRTIRAVSWSACGKFLASASFDGTTSVWTYTKGDYDCIMSLEGHENEVKSSAWSHSGQYFATCGRDKTVWVWEVAEDNEYECAAVLFNHAQDVKKVAWQPGRDILASCSYDDSIKMFREDGTEWVQCANLTSHTSTVWSIAFNGSGDRMASSSDDLTVKIWQEYPPGNAQGIETPDNIPAWKCVCTLSGYHSRTVYDISWCPLSGRIATACGDDKIRVFQESPESDHDAPTFELEGTADGHTQDVNAVAWNPKEVGLLASASDDGTVRLWCAK</sequence>
<comment type="caution">
    <text evidence="6">The sequence shown here is derived from an EMBL/GenBank/DDBJ whole genome shotgun (WGS) entry which is preliminary data.</text>
</comment>
<dbReference type="InterPro" id="IPR020472">
    <property type="entry name" value="WD40_PAC1"/>
</dbReference>
<keyword evidence="7" id="KW-1185">Reference proteome</keyword>
<accession>A0A8S1CSG9</accession>
<dbReference type="GO" id="GO:0016226">
    <property type="term" value="P:iron-sulfur cluster assembly"/>
    <property type="evidence" value="ECO:0007669"/>
    <property type="project" value="UniProtKB-UniRule"/>
</dbReference>
<name>A0A8S1CSG9_9INSE</name>
<gene>
    <name evidence="4" type="primary">Ciao1</name>
    <name evidence="6" type="ORF">CLODIP_2_CD08547</name>
</gene>
<feature type="repeat" description="WD" evidence="5">
    <location>
        <begin position="99"/>
        <end position="140"/>
    </location>
</feature>
<feature type="repeat" description="WD" evidence="5">
    <location>
        <begin position="55"/>
        <end position="86"/>
    </location>
</feature>
<organism evidence="6 7">
    <name type="scientific">Cloeon dipterum</name>
    <dbReference type="NCBI Taxonomy" id="197152"/>
    <lineage>
        <taxon>Eukaryota</taxon>
        <taxon>Metazoa</taxon>
        <taxon>Ecdysozoa</taxon>
        <taxon>Arthropoda</taxon>
        <taxon>Hexapoda</taxon>
        <taxon>Insecta</taxon>
        <taxon>Pterygota</taxon>
        <taxon>Palaeoptera</taxon>
        <taxon>Ephemeroptera</taxon>
        <taxon>Pisciforma</taxon>
        <taxon>Baetidae</taxon>
        <taxon>Cloeon</taxon>
    </lineage>
</organism>
<dbReference type="PANTHER" id="PTHR19920">
    <property type="entry name" value="WD40 PROTEIN CIAO1"/>
    <property type="match status" value="1"/>
</dbReference>
<evidence type="ECO:0000256" key="5">
    <source>
        <dbReference type="PROSITE-ProRule" id="PRU00221"/>
    </source>
</evidence>
<dbReference type="Gene3D" id="2.130.10.10">
    <property type="entry name" value="YVTN repeat-like/Quinoprotein amine dehydrogenase"/>
    <property type="match status" value="1"/>
</dbReference>
<feature type="repeat" description="WD" evidence="5">
    <location>
        <begin position="188"/>
        <end position="220"/>
    </location>
</feature>
<evidence type="ECO:0000256" key="2">
    <source>
        <dbReference type="ARBA" id="ARBA00022737"/>
    </source>
</evidence>
<evidence type="ECO:0000256" key="4">
    <source>
        <dbReference type="HAMAP-Rule" id="MF_03037"/>
    </source>
</evidence>
<dbReference type="InterPro" id="IPR028608">
    <property type="entry name" value="CIAO1/Cia1"/>
</dbReference>
<evidence type="ECO:0000256" key="1">
    <source>
        <dbReference type="ARBA" id="ARBA00022574"/>
    </source>
</evidence>
<dbReference type="PROSITE" id="PS50082">
    <property type="entry name" value="WD_REPEATS_2"/>
    <property type="match status" value="6"/>
</dbReference>
<comment type="function">
    <text evidence="3">Key component of the cytosolic iron-sulfur protein assembly (CIA) complex, a multiprotein complex that mediates the incorporation of iron-sulfur cluster into extramitochondrial Fe/S proteins. As a CIA complex component, interacts specifically with CIAO2A or CIAO2B and MMS19 to assist different branches of iron-sulfur protein assembly, depending of its interactors. The complex CIAO1:CIAO2B:MMS19 binds to and facilitates the assembly of most cytosolic-nuclear Fe/S proteins. CIAO1:CIAO2A specifically matures ACO1 and stabilizes IREB2. Seems to specifically modulate the transactivation activity of WT1. As part of the mitotic spindle-associated MMXD complex it may play a role in chromosome segregation.</text>
</comment>
<dbReference type="PANTHER" id="PTHR19920:SF0">
    <property type="entry name" value="CYTOSOLIC IRON-SULFUR PROTEIN ASSEMBLY PROTEIN CIAO1-RELATED"/>
    <property type="match status" value="1"/>
</dbReference>
<reference evidence="6 7" key="1">
    <citation type="submission" date="2020-04" db="EMBL/GenBank/DDBJ databases">
        <authorList>
            <person name="Alioto T."/>
            <person name="Alioto T."/>
            <person name="Gomez Garrido J."/>
        </authorList>
    </citation>
    <scope>NUCLEOTIDE SEQUENCE [LARGE SCALE GENOMIC DNA]</scope>
</reference>
<comment type="similarity">
    <text evidence="4">Belongs to the WD repeat CIA1 family.</text>
</comment>
<dbReference type="FunFam" id="2.130.10.10:FF:000136">
    <property type="entry name" value="Probable cytosolic iron-sulfur protein assembly protein CIAO1"/>
    <property type="match status" value="1"/>
</dbReference>
<proteinExistence type="inferred from homology"/>
<dbReference type="EMBL" id="CADEPI010000058">
    <property type="protein sequence ID" value="CAB3371118.1"/>
    <property type="molecule type" value="Genomic_DNA"/>
</dbReference>
<dbReference type="PROSITE" id="PS50294">
    <property type="entry name" value="WD_REPEATS_REGION"/>
    <property type="match status" value="5"/>
</dbReference>
<dbReference type="InterPro" id="IPR001680">
    <property type="entry name" value="WD40_rpt"/>
</dbReference>
<dbReference type="InterPro" id="IPR036322">
    <property type="entry name" value="WD40_repeat_dom_sf"/>
</dbReference>
<dbReference type="GO" id="GO:0097361">
    <property type="term" value="C:cytosolic [4Fe-4S] assembly targeting complex"/>
    <property type="evidence" value="ECO:0007669"/>
    <property type="project" value="InterPro"/>
</dbReference>
<protein>
    <recommendedName>
        <fullName evidence="4">Probable cytosolic iron-sulfur protein assembly protein Ciao1</fullName>
    </recommendedName>
</protein>
<dbReference type="OrthoDB" id="284782at2759"/>
<evidence type="ECO:0000256" key="3">
    <source>
        <dbReference type="ARBA" id="ARBA00060126"/>
    </source>
</evidence>
<feature type="repeat" description="WD" evidence="5">
    <location>
        <begin position="144"/>
        <end position="175"/>
    </location>
</feature>
<dbReference type="AlphaFoldDB" id="A0A8S1CSG9"/>
<comment type="function">
    <text evidence="4">Essential component of the cytosolic iron-sulfur (Fe/S) protein assembly machinery. Required for the maturation of extramitochondrial Fe/S proteins.</text>
</comment>
<dbReference type="PRINTS" id="PR00320">
    <property type="entry name" value="GPROTEINBRPT"/>
</dbReference>
<dbReference type="Proteomes" id="UP000494165">
    <property type="component" value="Unassembled WGS sequence"/>
</dbReference>
<feature type="repeat" description="WD" evidence="5">
    <location>
        <begin position="10"/>
        <end position="41"/>
    </location>
</feature>
<keyword evidence="2" id="KW-0677">Repeat</keyword>
<feature type="repeat" description="WD" evidence="5">
    <location>
        <begin position="296"/>
        <end position="331"/>
    </location>
</feature>
<dbReference type="HAMAP" id="MF_03037">
    <property type="entry name" value="ciao1"/>
    <property type="match status" value="1"/>
</dbReference>
<evidence type="ECO:0000313" key="6">
    <source>
        <dbReference type="EMBL" id="CAB3371118.1"/>
    </source>
</evidence>
<dbReference type="SUPFAM" id="SSF50978">
    <property type="entry name" value="WD40 repeat-like"/>
    <property type="match status" value="1"/>
</dbReference>
<keyword evidence="1 5" id="KW-0853">WD repeat</keyword>
<dbReference type="CDD" id="cd00200">
    <property type="entry name" value="WD40"/>
    <property type="match status" value="1"/>
</dbReference>
<dbReference type="Pfam" id="PF00400">
    <property type="entry name" value="WD40"/>
    <property type="match status" value="7"/>
</dbReference>
<dbReference type="SMART" id="SM00320">
    <property type="entry name" value="WD40"/>
    <property type="match status" value="7"/>
</dbReference>
<evidence type="ECO:0000313" key="7">
    <source>
        <dbReference type="Proteomes" id="UP000494165"/>
    </source>
</evidence>
<dbReference type="InterPro" id="IPR015943">
    <property type="entry name" value="WD40/YVTN_repeat-like_dom_sf"/>
</dbReference>